<dbReference type="SUPFAM" id="SSF53137">
    <property type="entry name" value="Translational machinery components"/>
    <property type="match status" value="1"/>
</dbReference>
<gene>
    <name evidence="4" type="primary">rpl18</name>
</gene>
<dbReference type="InterPro" id="IPR057268">
    <property type="entry name" value="Ribosomal_L18"/>
</dbReference>
<evidence type="ECO:0000256" key="3">
    <source>
        <dbReference type="ARBA" id="ARBA00023274"/>
    </source>
</evidence>
<name>A0A6M3WWF3_9FLOR</name>
<proteinExistence type="inferred from homology"/>
<dbReference type="AlphaFoldDB" id="A0A6M3WWF3"/>
<dbReference type="GO" id="GO:0003735">
    <property type="term" value="F:structural constituent of ribosome"/>
    <property type="evidence" value="ECO:0007669"/>
    <property type="project" value="InterPro"/>
</dbReference>
<dbReference type="InterPro" id="IPR005484">
    <property type="entry name" value="Ribosomal_uL18_bac/plant/anim"/>
</dbReference>
<reference evidence="4" key="1">
    <citation type="journal article" date="2020" name="J. Phycol.">
        <title>The Organelle Genomes in the Photosynthetic Red Algal Parasite Pterocladiophila hemisphaerica (Florideophyceae, Rhodophyta) Have Elevated Substitution Rates and Extreme Gene Loss in the Plastid Genome.</title>
        <authorList>
            <person name="Preuss M."/>
            <person name="Verbruggen H."/>
            <person name="Zuccarello G.C."/>
        </authorList>
    </citation>
    <scope>NUCLEOTIDE SEQUENCE</scope>
</reference>
<accession>A0A6M3WWF3</accession>
<geneLocation type="chloroplast" evidence="4"/>
<dbReference type="GO" id="GO:0005840">
    <property type="term" value="C:ribosome"/>
    <property type="evidence" value="ECO:0007669"/>
    <property type="project" value="UniProtKB-KW"/>
</dbReference>
<keyword evidence="3" id="KW-0687">Ribonucleoprotein</keyword>
<keyword evidence="4" id="KW-0150">Chloroplast</keyword>
<dbReference type="Pfam" id="PF00861">
    <property type="entry name" value="Ribosomal_L18p"/>
    <property type="match status" value="1"/>
</dbReference>
<dbReference type="PANTHER" id="PTHR12899">
    <property type="entry name" value="39S RIBOSOMAL PROTEIN L18, MITOCHONDRIAL"/>
    <property type="match status" value="1"/>
</dbReference>
<dbReference type="GO" id="GO:0008097">
    <property type="term" value="F:5S rRNA binding"/>
    <property type="evidence" value="ECO:0007669"/>
    <property type="project" value="TreeGrafter"/>
</dbReference>
<dbReference type="GO" id="GO:0006412">
    <property type="term" value="P:translation"/>
    <property type="evidence" value="ECO:0007669"/>
    <property type="project" value="InterPro"/>
</dbReference>
<comment type="similarity">
    <text evidence="1">Belongs to the universal ribosomal protein uL18 family.</text>
</comment>
<evidence type="ECO:0000256" key="2">
    <source>
        <dbReference type="ARBA" id="ARBA00022980"/>
    </source>
</evidence>
<dbReference type="GO" id="GO:0005737">
    <property type="term" value="C:cytoplasm"/>
    <property type="evidence" value="ECO:0007669"/>
    <property type="project" value="UniProtKB-ARBA"/>
</dbReference>
<evidence type="ECO:0000313" key="4">
    <source>
        <dbReference type="EMBL" id="QJH88440.1"/>
    </source>
</evidence>
<dbReference type="EMBL" id="MT117918">
    <property type="protein sequence ID" value="QJH88440.1"/>
    <property type="molecule type" value="Genomic_DNA"/>
</dbReference>
<organism evidence="4">
    <name type="scientific">Pterocladiophila hemisphaerica</name>
    <dbReference type="NCBI Taxonomy" id="2712948"/>
    <lineage>
        <taxon>Eukaryota</taxon>
        <taxon>Rhodophyta</taxon>
        <taxon>Florideophyceae</taxon>
        <taxon>Rhodymeniophycidae</taxon>
        <taxon>Gracilariales</taxon>
        <taxon>Pterocladiophilaceae</taxon>
        <taxon>Pterocladiophila</taxon>
    </lineage>
</organism>
<dbReference type="PANTHER" id="PTHR12899:SF3">
    <property type="entry name" value="LARGE RIBOSOMAL SUBUNIT PROTEIN UL18M"/>
    <property type="match status" value="1"/>
</dbReference>
<keyword evidence="2 4" id="KW-0689">Ribosomal protein</keyword>
<evidence type="ECO:0000256" key="1">
    <source>
        <dbReference type="ARBA" id="ARBA00007116"/>
    </source>
</evidence>
<protein>
    <submittedName>
        <fullName evidence="4">Ribosomal protein L18</fullName>
    </submittedName>
</protein>
<dbReference type="GO" id="GO:1990904">
    <property type="term" value="C:ribonucleoprotein complex"/>
    <property type="evidence" value="ECO:0007669"/>
    <property type="project" value="UniProtKB-KW"/>
</dbReference>
<dbReference type="CDD" id="cd00432">
    <property type="entry name" value="Ribosomal_L18_L5e"/>
    <property type="match status" value="1"/>
</dbReference>
<keyword evidence="4" id="KW-0934">Plastid</keyword>
<dbReference type="Gene3D" id="3.30.420.100">
    <property type="match status" value="1"/>
</dbReference>
<sequence length="104" mass="12205">MIKRKHHFTPFRLCLFTSNKHIYTQLINYKKKTIITGASSLIYTKNYKINYYNTGKISKIIGRDIAIKAFSHNIFHVITSLKKKKYHGNIKSLLKIVRNFGLLC</sequence>